<accession>A0A9P9ALJ5</accession>
<sequence>MAPSVYILLHKDTSGTPTILSVFSELPDANAACLEQAAEAKVETGACSPRSLRRWEAADGTACWVEKHTVVPRKSALLKRPASPKRNNSNLYDNDEDDVIELQDKDGHYD</sequence>
<dbReference type="Proteomes" id="UP000777438">
    <property type="component" value="Unassembled WGS sequence"/>
</dbReference>
<comment type="caution">
    <text evidence="2">The sequence shown here is derived from an EMBL/GenBank/DDBJ whole genome shotgun (WGS) entry which is preliminary data.</text>
</comment>
<evidence type="ECO:0000313" key="3">
    <source>
        <dbReference type="Proteomes" id="UP000777438"/>
    </source>
</evidence>
<name>A0A9P9ALJ5_9HYPO</name>
<feature type="region of interest" description="Disordered" evidence="1">
    <location>
        <begin position="76"/>
        <end position="110"/>
    </location>
</feature>
<dbReference type="OrthoDB" id="5058048at2759"/>
<proteinExistence type="predicted"/>
<dbReference type="AlphaFoldDB" id="A0A9P9ALJ5"/>
<reference evidence="2 3" key="1">
    <citation type="journal article" date="2021" name="Nat. Commun.">
        <title>Genetic determinants of endophytism in the Arabidopsis root mycobiome.</title>
        <authorList>
            <person name="Mesny F."/>
            <person name="Miyauchi S."/>
            <person name="Thiergart T."/>
            <person name="Pickel B."/>
            <person name="Atanasova L."/>
            <person name="Karlsson M."/>
            <person name="Huettel B."/>
            <person name="Barry K.W."/>
            <person name="Haridas S."/>
            <person name="Chen C."/>
            <person name="Bauer D."/>
            <person name="Andreopoulos W."/>
            <person name="Pangilinan J."/>
            <person name="LaButti K."/>
            <person name="Riley R."/>
            <person name="Lipzen A."/>
            <person name="Clum A."/>
            <person name="Drula E."/>
            <person name="Henrissat B."/>
            <person name="Kohler A."/>
            <person name="Grigoriev I.V."/>
            <person name="Martin F.M."/>
            <person name="Hacquard S."/>
        </authorList>
    </citation>
    <scope>NUCLEOTIDE SEQUENCE [LARGE SCALE GENOMIC DNA]</scope>
    <source>
        <strain evidence="2 3">MPI-CAGE-CH-0241</strain>
    </source>
</reference>
<protein>
    <submittedName>
        <fullName evidence="2">Uncharacterized protein</fullName>
    </submittedName>
</protein>
<gene>
    <name evidence="2" type="ORF">B0T10DRAFT_498421</name>
</gene>
<keyword evidence="3" id="KW-1185">Reference proteome</keyword>
<evidence type="ECO:0000313" key="2">
    <source>
        <dbReference type="EMBL" id="KAH6874720.1"/>
    </source>
</evidence>
<organism evidence="2 3">
    <name type="scientific">Thelonectria olida</name>
    <dbReference type="NCBI Taxonomy" id="1576542"/>
    <lineage>
        <taxon>Eukaryota</taxon>
        <taxon>Fungi</taxon>
        <taxon>Dikarya</taxon>
        <taxon>Ascomycota</taxon>
        <taxon>Pezizomycotina</taxon>
        <taxon>Sordariomycetes</taxon>
        <taxon>Hypocreomycetidae</taxon>
        <taxon>Hypocreales</taxon>
        <taxon>Nectriaceae</taxon>
        <taxon>Thelonectria</taxon>
    </lineage>
</organism>
<dbReference type="EMBL" id="JAGPYM010000037">
    <property type="protein sequence ID" value="KAH6874720.1"/>
    <property type="molecule type" value="Genomic_DNA"/>
</dbReference>
<evidence type="ECO:0000256" key="1">
    <source>
        <dbReference type="SAM" id="MobiDB-lite"/>
    </source>
</evidence>